<feature type="compositionally biased region" description="Gly residues" evidence="1">
    <location>
        <begin position="438"/>
        <end position="455"/>
    </location>
</feature>
<keyword evidence="3" id="KW-1185">Reference proteome</keyword>
<dbReference type="OrthoDB" id="1933443at2759"/>
<gene>
    <name evidence="2" type="ORF">HYH03_013782</name>
</gene>
<protein>
    <recommendedName>
        <fullName evidence="4">MADS-box domain-containing protein</fullName>
    </recommendedName>
</protein>
<evidence type="ECO:0008006" key="4">
    <source>
        <dbReference type="Google" id="ProtNLM"/>
    </source>
</evidence>
<reference evidence="2" key="1">
    <citation type="journal article" date="2020" name="bioRxiv">
        <title>Comparative genomics of Chlamydomonas.</title>
        <authorList>
            <person name="Craig R.J."/>
            <person name="Hasan A.R."/>
            <person name="Ness R.W."/>
            <person name="Keightley P.D."/>
        </authorList>
    </citation>
    <scope>NUCLEOTIDE SEQUENCE</scope>
    <source>
        <strain evidence="2">CCAP 11/70</strain>
    </source>
</reference>
<feature type="compositionally biased region" description="Gly residues" evidence="1">
    <location>
        <begin position="191"/>
        <end position="203"/>
    </location>
</feature>
<evidence type="ECO:0000313" key="2">
    <source>
        <dbReference type="EMBL" id="KAG2487644.1"/>
    </source>
</evidence>
<feature type="region of interest" description="Disordered" evidence="1">
    <location>
        <begin position="189"/>
        <end position="212"/>
    </location>
</feature>
<dbReference type="AlphaFoldDB" id="A0A836BU83"/>
<feature type="region of interest" description="Disordered" evidence="1">
    <location>
        <begin position="261"/>
        <end position="283"/>
    </location>
</feature>
<feature type="region of interest" description="Disordered" evidence="1">
    <location>
        <begin position="631"/>
        <end position="666"/>
    </location>
</feature>
<feature type="compositionally biased region" description="Gly residues" evidence="1">
    <location>
        <begin position="364"/>
        <end position="380"/>
    </location>
</feature>
<proteinExistence type="predicted"/>
<evidence type="ECO:0000313" key="3">
    <source>
        <dbReference type="Proteomes" id="UP000612055"/>
    </source>
</evidence>
<feature type="compositionally biased region" description="Acidic residues" evidence="1">
    <location>
        <begin position="67"/>
        <end position="81"/>
    </location>
</feature>
<feature type="region of interest" description="Disordered" evidence="1">
    <location>
        <begin position="108"/>
        <end position="139"/>
    </location>
</feature>
<evidence type="ECO:0000256" key="1">
    <source>
        <dbReference type="SAM" id="MobiDB-lite"/>
    </source>
</evidence>
<dbReference type="SUPFAM" id="SSF55455">
    <property type="entry name" value="SRF-like"/>
    <property type="match status" value="1"/>
</dbReference>
<feature type="region of interest" description="Disordered" evidence="1">
    <location>
        <begin position="750"/>
        <end position="770"/>
    </location>
</feature>
<organism evidence="2 3">
    <name type="scientific">Edaphochlamys debaryana</name>
    <dbReference type="NCBI Taxonomy" id="47281"/>
    <lineage>
        <taxon>Eukaryota</taxon>
        <taxon>Viridiplantae</taxon>
        <taxon>Chlorophyta</taxon>
        <taxon>core chlorophytes</taxon>
        <taxon>Chlorophyceae</taxon>
        <taxon>CS clade</taxon>
        <taxon>Chlamydomonadales</taxon>
        <taxon>Chlamydomonadales incertae sedis</taxon>
        <taxon>Edaphochlamys</taxon>
    </lineage>
</organism>
<dbReference type="Proteomes" id="UP000612055">
    <property type="component" value="Unassembled WGS sequence"/>
</dbReference>
<sequence>MELSVLCDCDVALIVFAPGASGPGGQRLYQYSSVEMDELLERYAAAVAEPHERRKNGELLRHYYELSPDEDDSGSDLEEPTGAEAGTSAAAAAAAEATMAAVDSIILGRAGPRRDSRDGSTLKRGRHQQMLPPGLGTLGGGLLPGGRAPMLPGGGLAPLGPGWVPGLAQGLGMPGLQGGPLSQPLQLQAGPGPGSLAAGGPGTGRMMLRAGGSLGGPPAVPLEGVKAAGFLDKSRYPLSPRSEKAFDDIDAELDRLTELRKQATSGGAQQQQQAAPGGMQPMPNATLAAQQAQLHQLLLAKQAQHAALQAAQAQQGGASAAGGGGMGGGAKRFKPLSIMVPENQAHPILSANLTPLESTSAAGAAGGGAGAGGAAGGGGPPQDQSAPMNGAMPRPGQPGGLPPRAPVGQRPTTPGGGGGGGGGGRATPPISPAMAAGQGDGAGGGNGGGNGGQGGMDLDSVSAFAFHSRPTSSGLGGGGVEDGLLGYPMRPSLDGSAINLLTLPSPPPHGMAAHALFGSLDGGPLSIRSSSHGMLGALGLGLGLERGASLGFGALGLESPGGPGMGGGSGSGALDPSIKGLAPMDVLEWPSSSPRSSAGNSGEDEGEGGMIVDGLVVTGTALSKLGPEAQKAAIGPSPDVSGGGATPVSSRSGGGGGGGRTSSSGAFTSPAAAAAAAAAATAQGGAGEGGGATEGTSGERRTVTAARVTSLDIFAAAADGLTPELSFNALHGGSMAAAAATVAAQVQQQQQEAGKAAGEDGAGGEGGAGAGLGGLEVVGRALAIPGGGAGGASAADQGAGGRS</sequence>
<accession>A0A836BU83</accession>
<feature type="compositionally biased region" description="Low complexity" evidence="1">
    <location>
        <begin position="266"/>
        <end position="283"/>
    </location>
</feature>
<feature type="compositionally biased region" description="Gly residues" evidence="1">
    <location>
        <begin position="684"/>
        <end position="693"/>
    </location>
</feature>
<feature type="region of interest" description="Disordered" evidence="1">
    <location>
        <begin position="683"/>
        <end position="702"/>
    </location>
</feature>
<feature type="compositionally biased region" description="Basic and acidic residues" evidence="1">
    <location>
        <begin position="112"/>
        <end position="121"/>
    </location>
</feature>
<feature type="region of interest" description="Disordered" evidence="1">
    <location>
        <begin position="362"/>
        <end position="456"/>
    </location>
</feature>
<comment type="caution">
    <text evidence="2">The sequence shown here is derived from an EMBL/GenBank/DDBJ whole genome shotgun (WGS) entry which is preliminary data.</text>
</comment>
<feature type="compositionally biased region" description="Gly residues" evidence="1">
    <location>
        <begin position="760"/>
        <end position="770"/>
    </location>
</feature>
<feature type="compositionally biased region" description="Gly residues" evidence="1">
    <location>
        <begin position="414"/>
        <end position="425"/>
    </location>
</feature>
<name>A0A836BU83_9CHLO</name>
<dbReference type="GO" id="GO:0003677">
    <property type="term" value="F:DNA binding"/>
    <property type="evidence" value="ECO:0007669"/>
    <property type="project" value="InterPro"/>
</dbReference>
<dbReference type="InterPro" id="IPR036879">
    <property type="entry name" value="TF_MADSbox_sf"/>
</dbReference>
<dbReference type="Gene3D" id="3.40.1810.10">
    <property type="entry name" value="Transcription factor, MADS-box"/>
    <property type="match status" value="1"/>
</dbReference>
<feature type="region of interest" description="Disordered" evidence="1">
    <location>
        <begin position="66"/>
        <end position="90"/>
    </location>
</feature>
<dbReference type="GO" id="GO:0046983">
    <property type="term" value="F:protein dimerization activity"/>
    <property type="evidence" value="ECO:0007669"/>
    <property type="project" value="InterPro"/>
</dbReference>
<dbReference type="EMBL" id="JAEHOE010000094">
    <property type="protein sequence ID" value="KAG2487644.1"/>
    <property type="molecule type" value="Genomic_DNA"/>
</dbReference>
<feature type="region of interest" description="Disordered" evidence="1">
    <location>
        <begin position="586"/>
        <end position="610"/>
    </location>
</feature>